<dbReference type="PANTHER" id="PTHR34219">
    <property type="entry name" value="IRON-REGULATED INNER MEMBRANE PROTEIN-RELATED"/>
    <property type="match status" value="1"/>
</dbReference>
<dbReference type="RefSeq" id="WP_284245889.1">
    <property type="nucleotide sequence ID" value="NZ_BSST01000001.1"/>
</dbReference>
<sequence>MFKHWFRRIHLLLAVLLAFFLINLSISGALLVFGKEIQNYAQPNNWQICEGSALLPLSRLVTLIESNSGKTVKQIQLPLQKNQAWQFKLDNGQYISVDPFNGNILHRYNEQDSFYGFIMAWHRWLLLRDNTGGKPLKVLVSIASLLFIIEMLLGLFLWLKPKKRLKRLKIKIKAKPRVRYYQLHTVVGVFTLLPLLLIALTGMAFHWQSQTKTMLEAIVAESVEQYKHPVITAGLNKTYQLDLAFNRGIQHMKPGQLYRIYLPYNNQPLKLRVKMPDETFAFSWLWIDPYTAEVIKSYDASKANLATRIWNFKYSFHTGDFFGIGLKFIWLLLALLPGIFAITGLWLFAKRTQSSKIKAI</sequence>
<reference evidence="2 3" key="1">
    <citation type="submission" date="2023-03" db="EMBL/GenBank/DDBJ databases">
        <title>Draft genome sequence of Thalassotalea insulae KCTC 62186T.</title>
        <authorList>
            <person name="Sawabe T."/>
        </authorList>
    </citation>
    <scope>NUCLEOTIDE SEQUENCE [LARGE SCALE GENOMIC DNA]</scope>
    <source>
        <strain evidence="2 3">KCTC 62186</strain>
    </source>
</reference>
<name>A0ABQ6GX95_9GAMM</name>
<feature type="transmembrane region" description="Helical" evidence="1">
    <location>
        <begin position="328"/>
        <end position="349"/>
    </location>
</feature>
<dbReference type="InterPro" id="IPR005625">
    <property type="entry name" value="PepSY-ass_TM"/>
</dbReference>
<keyword evidence="1" id="KW-1133">Transmembrane helix</keyword>
<feature type="transmembrane region" description="Helical" evidence="1">
    <location>
        <begin position="180"/>
        <end position="205"/>
    </location>
</feature>
<dbReference type="Pfam" id="PF03929">
    <property type="entry name" value="PepSY_TM"/>
    <property type="match status" value="1"/>
</dbReference>
<gene>
    <name evidence="2" type="ORF">tinsulaeT_32790</name>
</gene>
<evidence type="ECO:0000313" key="2">
    <source>
        <dbReference type="EMBL" id="GLX79939.1"/>
    </source>
</evidence>
<protein>
    <submittedName>
        <fullName evidence="2">Membrane protein</fullName>
    </submittedName>
</protein>
<evidence type="ECO:0000256" key="1">
    <source>
        <dbReference type="SAM" id="Phobius"/>
    </source>
</evidence>
<comment type="caution">
    <text evidence="2">The sequence shown here is derived from an EMBL/GenBank/DDBJ whole genome shotgun (WGS) entry which is preliminary data.</text>
</comment>
<proteinExistence type="predicted"/>
<keyword evidence="3" id="KW-1185">Reference proteome</keyword>
<accession>A0ABQ6GX95</accession>
<dbReference type="Proteomes" id="UP001157186">
    <property type="component" value="Unassembled WGS sequence"/>
</dbReference>
<keyword evidence="1" id="KW-0472">Membrane</keyword>
<keyword evidence="1" id="KW-0812">Transmembrane</keyword>
<dbReference type="EMBL" id="BSST01000001">
    <property type="protein sequence ID" value="GLX79939.1"/>
    <property type="molecule type" value="Genomic_DNA"/>
</dbReference>
<evidence type="ECO:0000313" key="3">
    <source>
        <dbReference type="Proteomes" id="UP001157186"/>
    </source>
</evidence>
<organism evidence="2 3">
    <name type="scientific">Thalassotalea insulae</name>
    <dbReference type="NCBI Taxonomy" id="2056778"/>
    <lineage>
        <taxon>Bacteria</taxon>
        <taxon>Pseudomonadati</taxon>
        <taxon>Pseudomonadota</taxon>
        <taxon>Gammaproteobacteria</taxon>
        <taxon>Alteromonadales</taxon>
        <taxon>Colwelliaceae</taxon>
        <taxon>Thalassotalea</taxon>
    </lineage>
</organism>
<feature type="transmembrane region" description="Helical" evidence="1">
    <location>
        <begin position="138"/>
        <end position="159"/>
    </location>
</feature>